<gene>
    <name evidence="2" type="ORF">ETAA1_03640</name>
</gene>
<dbReference type="InterPro" id="IPR003615">
    <property type="entry name" value="HNH_nuc"/>
</dbReference>
<evidence type="ECO:0000259" key="1">
    <source>
        <dbReference type="Pfam" id="PF13392"/>
    </source>
</evidence>
<evidence type="ECO:0000313" key="3">
    <source>
        <dbReference type="Proteomes" id="UP000319576"/>
    </source>
</evidence>
<reference evidence="2 3" key="1">
    <citation type="submission" date="2019-02" db="EMBL/GenBank/DDBJ databases">
        <title>Deep-cultivation of Planctomycetes and their phenomic and genomic characterization uncovers novel biology.</title>
        <authorList>
            <person name="Wiegand S."/>
            <person name="Jogler M."/>
            <person name="Boedeker C."/>
            <person name="Pinto D."/>
            <person name="Vollmers J."/>
            <person name="Rivas-Marin E."/>
            <person name="Kohn T."/>
            <person name="Peeters S.H."/>
            <person name="Heuer A."/>
            <person name="Rast P."/>
            <person name="Oberbeckmann S."/>
            <person name="Bunk B."/>
            <person name="Jeske O."/>
            <person name="Meyerdierks A."/>
            <person name="Storesund J.E."/>
            <person name="Kallscheuer N."/>
            <person name="Luecker S."/>
            <person name="Lage O.M."/>
            <person name="Pohl T."/>
            <person name="Merkel B.J."/>
            <person name="Hornburger P."/>
            <person name="Mueller R.-W."/>
            <person name="Bruemmer F."/>
            <person name="Labrenz M."/>
            <person name="Spormann A.M."/>
            <person name="Op den Camp H."/>
            <person name="Overmann J."/>
            <person name="Amann R."/>
            <person name="Jetten M.S.M."/>
            <person name="Mascher T."/>
            <person name="Medema M.H."/>
            <person name="Devos D.P."/>
            <person name="Kaster A.-K."/>
            <person name="Ovreas L."/>
            <person name="Rohde M."/>
            <person name="Galperin M.Y."/>
            <person name="Jogler C."/>
        </authorList>
    </citation>
    <scope>NUCLEOTIDE SEQUENCE [LARGE SCALE GENOMIC DNA]</scope>
    <source>
        <strain evidence="2 3">ETA_A1</strain>
    </source>
</reference>
<dbReference type="EMBL" id="CP036273">
    <property type="protein sequence ID" value="QDU18476.1"/>
    <property type="molecule type" value="Genomic_DNA"/>
</dbReference>
<dbReference type="KEGG" id="uli:ETAA1_03640"/>
<accession>A0A517XLX8</accession>
<dbReference type="AlphaFoldDB" id="A0A517XLX8"/>
<dbReference type="Proteomes" id="UP000319576">
    <property type="component" value="Chromosome"/>
</dbReference>
<keyword evidence="3" id="KW-1185">Reference proteome</keyword>
<dbReference type="RefSeq" id="WP_202920588.1">
    <property type="nucleotide sequence ID" value="NZ_CP036273.1"/>
</dbReference>
<dbReference type="SUPFAM" id="SSF54060">
    <property type="entry name" value="His-Me finger endonucleases"/>
    <property type="match status" value="1"/>
</dbReference>
<name>A0A517XLX8_9BACT</name>
<evidence type="ECO:0000313" key="2">
    <source>
        <dbReference type="EMBL" id="QDU18476.1"/>
    </source>
</evidence>
<dbReference type="Pfam" id="PF13392">
    <property type="entry name" value="HNH_3"/>
    <property type="match status" value="1"/>
</dbReference>
<protein>
    <recommendedName>
        <fullName evidence="1">HNH nuclease domain-containing protein</fullName>
    </recommendedName>
</protein>
<organism evidence="2 3">
    <name type="scientific">Urbifossiella limnaea</name>
    <dbReference type="NCBI Taxonomy" id="2528023"/>
    <lineage>
        <taxon>Bacteria</taxon>
        <taxon>Pseudomonadati</taxon>
        <taxon>Planctomycetota</taxon>
        <taxon>Planctomycetia</taxon>
        <taxon>Gemmatales</taxon>
        <taxon>Gemmataceae</taxon>
        <taxon>Urbifossiella</taxon>
    </lineage>
</organism>
<dbReference type="Gene3D" id="3.90.75.20">
    <property type="match status" value="1"/>
</dbReference>
<sequence length="176" mass="19251">MPTELRRIPSLPEPAHYADDEGHIWAERDGVVQLLKERVLKNGYLAVSVRVCVKDSIRNVHVLVAEAFLGPRPPGQVVRHVDGDKLVNRPSSLEYGTHQANAADARRHGTARYGENHPNAKLTAENVVGVRFALQMGVARKAIAQELGVSLSAIHDIAQKRRWRAEPTAAVAAVAP</sequence>
<dbReference type="InterPro" id="IPR044925">
    <property type="entry name" value="His-Me_finger_sf"/>
</dbReference>
<feature type="domain" description="HNH nuclease" evidence="1">
    <location>
        <begin position="60"/>
        <end position="102"/>
    </location>
</feature>
<proteinExistence type="predicted"/>